<organism evidence="22 23">
    <name type="scientific">Mariniphaga anaerophila</name>
    <dbReference type="NCBI Taxonomy" id="1484053"/>
    <lineage>
        <taxon>Bacteria</taxon>
        <taxon>Pseudomonadati</taxon>
        <taxon>Bacteroidota</taxon>
        <taxon>Bacteroidia</taxon>
        <taxon>Marinilabiliales</taxon>
        <taxon>Prolixibacteraceae</taxon>
        <taxon>Mariniphaga</taxon>
    </lineage>
</organism>
<dbReference type="SUPFAM" id="SSF64153">
    <property type="entry name" value="YjeF N-terminal domain-like"/>
    <property type="match status" value="1"/>
</dbReference>
<evidence type="ECO:0000256" key="13">
    <source>
        <dbReference type="ARBA" id="ARBA00023268"/>
    </source>
</evidence>
<dbReference type="HAMAP" id="MF_01966">
    <property type="entry name" value="NADHX_epimerase"/>
    <property type="match status" value="1"/>
</dbReference>
<gene>
    <name evidence="17" type="primary">nnrD</name>
    <name evidence="18" type="synonym">nnrE</name>
    <name evidence="22" type="ORF">SAMN05444274_11532</name>
</gene>
<evidence type="ECO:0000256" key="16">
    <source>
        <dbReference type="ARBA" id="ARBA00049209"/>
    </source>
</evidence>
<dbReference type="InterPro" id="IPR030677">
    <property type="entry name" value="Nnr"/>
</dbReference>
<comment type="catalytic activity">
    <reaction evidence="15 17 19">
        <text>(6S)-NADHX + ADP = AMP + phosphate + NADH + H(+)</text>
        <dbReference type="Rhea" id="RHEA:32223"/>
        <dbReference type="ChEBI" id="CHEBI:15378"/>
        <dbReference type="ChEBI" id="CHEBI:43474"/>
        <dbReference type="ChEBI" id="CHEBI:57945"/>
        <dbReference type="ChEBI" id="CHEBI:64074"/>
        <dbReference type="ChEBI" id="CHEBI:456215"/>
        <dbReference type="ChEBI" id="CHEBI:456216"/>
        <dbReference type="EC" id="4.2.1.136"/>
    </reaction>
</comment>
<dbReference type="PROSITE" id="PS51385">
    <property type="entry name" value="YJEF_N"/>
    <property type="match status" value="1"/>
</dbReference>
<feature type="binding site" evidence="17">
    <location>
        <position position="263"/>
    </location>
    <ligand>
        <name>(6S)-NADPHX</name>
        <dbReference type="ChEBI" id="CHEBI:64076"/>
    </ligand>
</feature>
<evidence type="ECO:0000256" key="17">
    <source>
        <dbReference type="HAMAP-Rule" id="MF_01965"/>
    </source>
</evidence>
<keyword evidence="6 17" id="KW-0547">Nucleotide-binding</keyword>
<comment type="similarity">
    <text evidence="3 19">In the N-terminal section; belongs to the NnrE/AIBP family.</text>
</comment>
<evidence type="ECO:0000256" key="6">
    <source>
        <dbReference type="ARBA" id="ARBA00022741"/>
    </source>
</evidence>
<evidence type="ECO:0000256" key="14">
    <source>
        <dbReference type="ARBA" id="ARBA00025153"/>
    </source>
</evidence>
<comment type="function">
    <text evidence="18">Catalyzes the epimerization of the S- and R-forms of NAD(P)HX, a damaged form of NAD(P)H that is a result of enzymatic or heat-dependent hydration. This is a prerequisite for the S-specific NAD(P)H-hydrate dehydratase to allow the repair of both epimers of NAD(P)HX.</text>
</comment>
<keyword evidence="11 18" id="KW-0413">Isomerase</keyword>
<reference evidence="22 23" key="1">
    <citation type="submission" date="2016-11" db="EMBL/GenBank/DDBJ databases">
        <authorList>
            <person name="Jaros S."/>
            <person name="Januszkiewicz K."/>
            <person name="Wedrychowicz H."/>
        </authorList>
    </citation>
    <scope>NUCLEOTIDE SEQUENCE [LARGE SCALE GENOMIC DNA]</scope>
    <source>
        <strain evidence="22 23">DSM 26910</strain>
    </source>
</reference>
<dbReference type="GO" id="GO:0052856">
    <property type="term" value="F:NAD(P)HX epimerase activity"/>
    <property type="evidence" value="ECO:0007669"/>
    <property type="project" value="UniProtKB-UniRule"/>
</dbReference>
<dbReference type="EC" id="4.2.1.136" evidence="19"/>
<feature type="binding site" evidence="17">
    <location>
        <position position="441"/>
    </location>
    <ligand>
        <name>AMP</name>
        <dbReference type="ChEBI" id="CHEBI:456215"/>
    </ligand>
</feature>
<dbReference type="InterPro" id="IPR029056">
    <property type="entry name" value="Ribokinase-like"/>
</dbReference>
<dbReference type="GO" id="GO:0046496">
    <property type="term" value="P:nicotinamide nucleotide metabolic process"/>
    <property type="evidence" value="ECO:0007669"/>
    <property type="project" value="UniProtKB-UniRule"/>
</dbReference>
<feature type="binding site" evidence="17">
    <location>
        <position position="326"/>
    </location>
    <ligand>
        <name>(6S)-NADPHX</name>
        <dbReference type="ChEBI" id="CHEBI:64076"/>
    </ligand>
</feature>
<dbReference type="InterPro" id="IPR036652">
    <property type="entry name" value="YjeF_N_dom_sf"/>
</dbReference>
<comment type="cofactor">
    <cofactor evidence="18 19">
        <name>K(+)</name>
        <dbReference type="ChEBI" id="CHEBI:29103"/>
    </cofactor>
    <text evidence="18 19">Binds 1 potassium ion per subunit.</text>
</comment>
<evidence type="ECO:0000256" key="4">
    <source>
        <dbReference type="ARBA" id="ARBA00009524"/>
    </source>
</evidence>
<keyword evidence="10 17" id="KW-0520">NAD</keyword>
<dbReference type="Gene3D" id="3.40.50.10260">
    <property type="entry name" value="YjeF N-terminal domain"/>
    <property type="match status" value="1"/>
</dbReference>
<evidence type="ECO:0000256" key="11">
    <source>
        <dbReference type="ARBA" id="ARBA00023235"/>
    </source>
</evidence>
<name>A0A1M5FX29_9BACT</name>
<feature type="domain" description="YjeF N-terminal" evidence="21">
    <location>
        <begin position="9"/>
        <end position="218"/>
    </location>
</feature>
<evidence type="ECO:0000256" key="10">
    <source>
        <dbReference type="ARBA" id="ARBA00023027"/>
    </source>
</evidence>
<feature type="binding site" evidence="17">
    <location>
        <position position="442"/>
    </location>
    <ligand>
        <name>(6S)-NADPHX</name>
        <dbReference type="ChEBI" id="CHEBI:64076"/>
    </ligand>
</feature>
<dbReference type="RefSeq" id="WP_073003445.1">
    <property type="nucleotide sequence ID" value="NZ_FQUM01000015.1"/>
</dbReference>
<evidence type="ECO:0000256" key="3">
    <source>
        <dbReference type="ARBA" id="ARBA00006001"/>
    </source>
</evidence>
<dbReference type="AlphaFoldDB" id="A0A1M5FX29"/>
<dbReference type="EC" id="5.1.99.6" evidence="19"/>
<keyword evidence="8 17" id="KW-0521">NADP</keyword>
<evidence type="ECO:0000256" key="9">
    <source>
        <dbReference type="ARBA" id="ARBA00022958"/>
    </source>
</evidence>
<comment type="function">
    <text evidence="14 19">Bifunctional enzyme that catalyzes the epimerization of the S- and R-forms of NAD(P)HX and the dehydration of the S-form of NAD(P)HX at the expense of ADP, which is converted to AMP. This allows the repair of both epimers of NAD(P)HX, a damaged form of NAD(P)H that is a result of enzymatic or heat-dependent hydration.</text>
</comment>
<dbReference type="SUPFAM" id="SSF53613">
    <property type="entry name" value="Ribokinase-like"/>
    <property type="match status" value="1"/>
</dbReference>
<comment type="similarity">
    <text evidence="18">Belongs to the NnrE/AIBP family.</text>
</comment>
<comment type="subunit">
    <text evidence="17">Homotetramer.</text>
</comment>
<dbReference type="EMBL" id="FQUM01000015">
    <property type="protein sequence ID" value="SHF96026.1"/>
    <property type="molecule type" value="Genomic_DNA"/>
</dbReference>
<feature type="binding site" evidence="17">
    <location>
        <begin position="412"/>
        <end position="416"/>
    </location>
    <ligand>
        <name>AMP</name>
        <dbReference type="ChEBI" id="CHEBI:456215"/>
    </ligand>
</feature>
<dbReference type="HAMAP" id="MF_01965">
    <property type="entry name" value="NADHX_dehydratase"/>
    <property type="match status" value="1"/>
</dbReference>
<proteinExistence type="inferred from homology"/>
<evidence type="ECO:0000256" key="2">
    <source>
        <dbReference type="ARBA" id="ARBA00000909"/>
    </source>
</evidence>
<feature type="binding site" evidence="18">
    <location>
        <position position="162"/>
    </location>
    <ligand>
        <name>K(+)</name>
        <dbReference type="ChEBI" id="CHEBI:29103"/>
    </ligand>
</feature>
<feature type="binding site" evidence="17">
    <location>
        <position position="377"/>
    </location>
    <ligand>
        <name>(6S)-NADPHX</name>
        <dbReference type="ChEBI" id="CHEBI:64076"/>
    </ligand>
</feature>
<dbReference type="InterPro" id="IPR000631">
    <property type="entry name" value="CARKD"/>
</dbReference>
<feature type="binding site" evidence="18">
    <location>
        <position position="126"/>
    </location>
    <ligand>
        <name>K(+)</name>
        <dbReference type="ChEBI" id="CHEBI:29103"/>
    </ligand>
</feature>
<dbReference type="Proteomes" id="UP000184164">
    <property type="component" value="Unassembled WGS sequence"/>
</dbReference>
<keyword evidence="9 18" id="KW-0630">Potassium</keyword>
<comment type="catalytic activity">
    <reaction evidence="2 18 19">
        <text>(6R)-NADPHX = (6S)-NADPHX</text>
        <dbReference type="Rhea" id="RHEA:32227"/>
        <dbReference type="ChEBI" id="CHEBI:64076"/>
        <dbReference type="ChEBI" id="CHEBI:64077"/>
        <dbReference type="EC" id="5.1.99.6"/>
    </reaction>
</comment>
<comment type="catalytic activity">
    <reaction evidence="1 18 19">
        <text>(6R)-NADHX = (6S)-NADHX</text>
        <dbReference type="Rhea" id="RHEA:32215"/>
        <dbReference type="ChEBI" id="CHEBI:64074"/>
        <dbReference type="ChEBI" id="CHEBI:64075"/>
        <dbReference type="EC" id="5.1.99.6"/>
    </reaction>
</comment>
<evidence type="ECO:0000313" key="22">
    <source>
        <dbReference type="EMBL" id="SHF96026.1"/>
    </source>
</evidence>
<dbReference type="Gene3D" id="3.40.1190.20">
    <property type="match status" value="1"/>
</dbReference>
<feature type="binding site" evidence="18">
    <location>
        <begin position="130"/>
        <end position="136"/>
    </location>
    <ligand>
        <name>(6S)-NADPHX</name>
        <dbReference type="ChEBI" id="CHEBI:64076"/>
    </ligand>
</feature>
<dbReference type="PROSITE" id="PS51383">
    <property type="entry name" value="YJEF_C_3"/>
    <property type="match status" value="1"/>
</dbReference>
<dbReference type="GO" id="GO:0046872">
    <property type="term" value="F:metal ion binding"/>
    <property type="evidence" value="ECO:0007669"/>
    <property type="project" value="UniProtKB-UniRule"/>
</dbReference>
<comment type="function">
    <text evidence="17">Catalyzes the dehydration of the S-form of NAD(P)HX at the expense of ADP, which is converted to AMP. Together with NAD(P)HX epimerase, which catalyzes the epimerization of the S- and R-forms, the enzyme allows the repair of both epimers of NAD(P)HX, a damaged form of NAD(P)H that is a result of enzymatic or heat-dependent hydration.</text>
</comment>
<comment type="cofactor">
    <cofactor evidence="17">
        <name>Mg(2+)</name>
        <dbReference type="ChEBI" id="CHEBI:18420"/>
    </cofactor>
</comment>
<dbReference type="STRING" id="1484053.SAMN05444274_11532"/>
<evidence type="ECO:0000313" key="23">
    <source>
        <dbReference type="Proteomes" id="UP000184164"/>
    </source>
</evidence>
<dbReference type="OrthoDB" id="9806925at2"/>
<dbReference type="GO" id="GO:0110051">
    <property type="term" value="P:metabolite repair"/>
    <property type="evidence" value="ECO:0007669"/>
    <property type="project" value="TreeGrafter"/>
</dbReference>
<keyword evidence="12 17" id="KW-0456">Lyase</keyword>
<dbReference type="GO" id="GO:0052855">
    <property type="term" value="F:ADP-dependent NAD(P)H-hydrate dehydratase activity"/>
    <property type="evidence" value="ECO:0007669"/>
    <property type="project" value="UniProtKB-UniRule"/>
</dbReference>
<evidence type="ECO:0000256" key="5">
    <source>
        <dbReference type="ARBA" id="ARBA00022723"/>
    </source>
</evidence>
<feature type="binding site" evidence="18">
    <location>
        <begin position="57"/>
        <end position="61"/>
    </location>
    <ligand>
        <name>(6S)-NADPHX</name>
        <dbReference type="ChEBI" id="CHEBI:64076"/>
    </ligand>
</feature>
<comment type="similarity">
    <text evidence="17">Belongs to the NnrD/CARKD family.</text>
</comment>
<accession>A0A1M5FX29</accession>
<evidence type="ECO:0000256" key="19">
    <source>
        <dbReference type="PIRNR" id="PIRNR017184"/>
    </source>
</evidence>
<evidence type="ECO:0000259" key="21">
    <source>
        <dbReference type="PROSITE" id="PS51385"/>
    </source>
</evidence>
<dbReference type="PIRSF" id="PIRSF017184">
    <property type="entry name" value="Nnr"/>
    <property type="match status" value="1"/>
</dbReference>
<evidence type="ECO:0000256" key="18">
    <source>
        <dbReference type="HAMAP-Rule" id="MF_01966"/>
    </source>
</evidence>
<dbReference type="NCBIfam" id="TIGR00197">
    <property type="entry name" value="yjeF_nterm"/>
    <property type="match status" value="1"/>
</dbReference>
<dbReference type="GO" id="GO:0005524">
    <property type="term" value="F:ATP binding"/>
    <property type="evidence" value="ECO:0007669"/>
    <property type="project" value="UniProtKB-UniRule"/>
</dbReference>
<dbReference type="Pfam" id="PF03853">
    <property type="entry name" value="YjeF_N"/>
    <property type="match status" value="1"/>
</dbReference>
<dbReference type="PANTHER" id="PTHR12592:SF0">
    <property type="entry name" value="ATP-DEPENDENT (S)-NAD(P)H-HYDRATE DEHYDRATASE"/>
    <property type="match status" value="1"/>
</dbReference>
<feature type="binding site" evidence="18">
    <location>
        <position position="58"/>
    </location>
    <ligand>
        <name>K(+)</name>
        <dbReference type="ChEBI" id="CHEBI:29103"/>
    </ligand>
</feature>
<feature type="domain" description="YjeF C-terminal" evidence="20">
    <location>
        <begin position="228"/>
        <end position="501"/>
    </location>
</feature>
<dbReference type="NCBIfam" id="TIGR00196">
    <property type="entry name" value="yjeF_cterm"/>
    <property type="match status" value="1"/>
</dbReference>
<keyword evidence="5 18" id="KW-0479">Metal-binding</keyword>
<comment type="similarity">
    <text evidence="4 19">In the C-terminal section; belongs to the NnrD/CARKD family.</text>
</comment>
<evidence type="ECO:0000259" key="20">
    <source>
        <dbReference type="PROSITE" id="PS51383"/>
    </source>
</evidence>
<dbReference type="PANTHER" id="PTHR12592">
    <property type="entry name" value="ATP-DEPENDENT (S)-NAD(P)H-HYDRATE DEHYDRATASE FAMILY MEMBER"/>
    <property type="match status" value="1"/>
</dbReference>
<evidence type="ECO:0000256" key="1">
    <source>
        <dbReference type="ARBA" id="ARBA00000013"/>
    </source>
</evidence>
<keyword evidence="23" id="KW-1185">Reference proteome</keyword>
<evidence type="ECO:0000256" key="8">
    <source>
        <dbReference type="ARBA" id="ARBA00022857"/>
    </source>
</evidence>
<evidence type="ECO:0000256" key="7">
    <source>
        <dbReference type="ARBA" id="ARBA00022840"/>
    </source>
</evidence>
<dbReference type="CDD" id="cd01171">
    <property type="entry name" value="YXKO-related"/>
    <property type="match status" value="1"/>
</dbReference>
<sequence>MKLFSTKQIAGIDSFTIEHEPVSDIDLMERAALQITNWLVQHFSTEQKMVFFAGPGNNGGDALAIARQLAGLDYQCEVCLLDFRKELKGSPATNWKRLQEQGKVALSKIKDVDGFPKVAANDVLLDGLFGSGLSRPLEGFPAEIVHKMNALPNTTVAIDIPSGLMGENNSENILENIVRADFTLTFQFPKISFLFAENELFTGNWQVLPIGLHPGGIAKTPSDFFFVEKEDVKEMIPRRTKFSHKGTFGHALLVAGSYGKMGASVLASKACLRSGVGLLTSHVPRLGYSIIQTAVPEAMVSIDEHDSIFTGIPDLTPFNAVGVGPGIGRKKNTCKALCDLIKQFRSPMVLDADALNILSENKELLRELPENSILTPHPGEFERLAGETADSWERIQVQRQMAKEFRVIVVLKGAFTSVALPDGRLFFNATGNPGMATAGSGDSLTGIILGLLAQRVCPEYAAIAGVFLHGLAGDIAAGRISENALIAGDITNCLGKAFLELK</sequence>
<comment type="caution">
    <text evidence="18">Lacks conserved residue(s) required for the propagation of feature annotation.</text>
</comment>
<protein>
    <recommendedName>
        <fullName evidence="19">Bifunctional NAD(P)H-hydrate repair enzyme</fullName>
    </recommendedName>
    <alternativeName>
        <fullName evidence="19">Nicotinamide nucleotide repair protein</fullName>
    </alternativeName>
    <domain>
        <recommendedName>
            <fullName evidence="19">ADP-dependent (S)-NAD(P)H-hydrate dehydratase</fullName>
            <ecNumber evidence="19">4.2.1.136</ecNumber>
        </recommendedName>
        <alternativeName>
            <fullName evidence="19">ADP-dependent NAD(P)HX dehydratase</fullName>
        </alternativeName>
    </domain>
    <domain>
        <recommendedName>
            <fullName evidence="19">NAD(P)H-hydrate epimerase</fullName>
            <ecNumber evidence="19">5.1.99.6</ecNumber>
        </recommendedName>
    </domain>
</protein>
<evidence type="ECO:0000256" key="15">
    <source>
        <dbReference type="ARBA" id="ARBA00048238"/>
    </source>
</evidence>
<keyword evidence="13" id="KW-0511">Multifunctional enzyme</keyword>
<keyword evidence="7 17" id="KW-0067">ATP-binding</keyword>
<dbReference type="Pfam" id="PF01256">
    <property type="entry name" value="Carb_kinase"/>
    <property type="match status" value="1"/>
</dbReference>
<comment type="catalytic activity">
    <reaction evidence="16 17 19">
        <text>(6S)-NADPHX + ADP = AMP + phosphate + NADPH + H(+)</text>
        <dbReference type="Rhea" id="RHEA:32235"/>
        <dbReference type="ChEBI" id="CHEBI:15378"/>
        <dbReference type="ChEBI" id="CHEBI:43474"/>
        <dbReference type="ChEBI" id="CHEBI:57783"/>
        <dbReference type="ChEBI" id="CHEBI:64076"/>
        <dbReference type="ChEBI" id="CHEBI:456215"/>
        <dbReference type="ChEBI" id="CHEBI:456216"/>
        <dbReference type="EC" id="4.2.1.136"/>
    </reaction>
</comment>
<evidence type="ECO:0000256" key="12">
    <source>
        <dbReference type="ARBA" id="ARBA00023239"/>
    </source>
</evidence>
<dbReference type="InterPro" id="IPR004443">
    <property type="entry name" value="YjeF_N_dom"/>
</dbReference>
<feature type="binding site" evidence="18">
    <location>
        <position position="159"/>
    </location>
    <ligand>
        <name>(6S)-NADPHX</name>
        <dbReference type="ChEBI" id="CHEBI:64076"/>
    </ligand>
</feature>